<keyword evidence="2" id="KW-0732">Signal</keyword>
<feature type="signal peptide" evidence="2">
    <location>
        <begin position="1"/>
        <end position="25"/>
    </location>
</feature>
<sequence>MATTAQQPIFDLWLLLLLLLGAVSGALSGTAECGWMRLFIDSACGAATLVTTAPLATSWRFPRGAEYSLRHGTGAEQPPPDENGTAALTSDFPRILSGRPLACFLKHDSGHESTSSSLSRVPAPVTAGPRAALRHDASTTFALGPSMRC</sequence>
<dbReference type="Proteomes" id="UP000813385">
    <property type="component" value="Unassembled WGS sequence"/>
</dbReference>
<protein>
    <submittedName>
        <fullName evidence="3">Uncharacterized protein</fullName>
    </submittedName>
</protein>
<evidence type="ECO:0000313" key="3">
    <source>
        <dbReference type="EMBL" id="KAH7362875.1"/>
    </source>
</evidence>
<dbReference type="AlphaFoldDB" id="A0A8K0TI12"/>
<reference evidence="3" key="1">
    <citation type="journal article" date="2021" name="Nat. Commun.">
        <title>Genetic determinants of endophytism in the Arabidopsis root mycobiome.</title>
        <authorList>
            <person name="Mesny F."/>
            <person name="Miyauchi S."/>
            <person name="Thiergart T."/>
            <person name="Pickel B."/>
            <person name="Atanasova L."/>
            <person name="Karlsson M."/>
            <person name="Huettel B."/>
            <person name="Barry K.W."/>
            <person name="Haridas S."/>
            <person name="Chen C."/>
            <person name="Bauer D."/>
            <person name="Andreopoulos W."/>
            <person name="Pangilinan J."/>
            <person name="LaButti K."/>
            <person name="Riley R."/>
            <person name="Lipzen A."/>
            <person name="Clum A."/>
            <person name="Drula E."/>
            <person name="Henrissat B."/>
            <person name="Kohler A."/>
            <person name="Grigoriev I.V."/>
            <person name="Martin F.M."/>
            <person name="Hacquard S."/>
        </authorList>
    </citation>
    <scope>NUCLEOTIDE SEQUENCE</scope>
    <source>
        <strain evidence="3">MPI-CAGE-AT-0016</strain>
    </source>
</reference>
<dbReference type="EMBL" id="JAGPXD010000003">
    <property type="protein sequence ID" value="KAH7362875.1"/>
    <property type="molecule type" value="Genomic_DNA"/>
</dbReference>
<organism evidence="3 4">
    <name type="scientific">Plectosphaerella cucumerina</name>
    <dbReference type="NCBI Taxonomy" id="40658"/>
    <lineage>
        <taxon>Eukaryota</taxon>
        <taxon>Fungi</taxon>
        <taxon>Dikarya</taxon>
        <taxon>Ascomycota</taxon>
        <taxon>Pezizomycotina</taxon>
        <taxon>Sordariomycetes</taxon>
        <taxon>Hypocreomycetidae</taxon>
        <taxon>Glomerellales</taxon>
        <taxon>Plectosphaerellaceae</taxon>
        <taxon>Plectosphaerella</taxon>
    </lineage>
</organism>
<comment type="caution">
    <text evidence="3">The sequence shown here is derived from an EMBL/GenBank/DDBJ whole genome shotgun (WGS) entry which is preliminary data.</text>
</comment>
<feature type="chain" id="PRO_5035421147" evidence="2">
    <location>
        <begin position="26"/>
        <end position="149"/>
    </location>
</feature>
<name>A0A8K0TI12_9PEZI</name>
<proteinExistence type="predicted"/>
<accession>A0A8K0TI12</accession>
<evidence type="ECO:0000256" key="2">
    <source>
        <dbReference type="SAM" id="SignalP"/>
    </source>
</evidence>
<evidence type="ECO:0000256" key="1">
    <source>
        <dbReference type="SAM" id="MobiDB-lite"/>
    </source>
</evidence>
<keyword evidence="4" id="KW-1185">Reference proteome</keyword>
<feature type="region of interest" description="Disordered" evidence="1">
    <location>
        <begin position="111"/>
        <end position="130"/>
    </location>
</feature>
<evidence type="ECO:0000313" key="4">
    <source>
        <dbReference type="Proteomes" id="UP000813385"/>
    </source>
</evidence>
<gene>
    <name evidence="3" type="ORF">B0T11DRAFT_352912</name>
</gene>